<evidence type="ECO:0000313" key="1">
    <source>
        <dbReference type="EMBL" id="OWY99428.1"/>
    </source>
</evidence>
<dbReference type="Proteomes" id="UP000198211">
    <property type="component" value="Unassembled WGS sequence"/>
</dbReference>
<organism evidence="1 2">
    <name type="scientific">Phytophthora megakarya</name>
    <dbReference type="NCBI Taxonomy" id="4795"/>
    <lineage>
        <taxon>Eukaryota</taxon>
        <taxon>Sar</taxon>
        <taxon>Stramenopiles</taxon>
        <taxon>Oomycota</taxon>
        <taxon>Peronosporomycetes</taxon>
        <taxon>Peronosporales</taxon>
        <taxon>Peronosporaceae</taxon>
        <taxon>Phytophthora</taxon>
    </lineage>
</organism>
<comment type="caution">
    <text evidence="1">The sequence shown here is derived from an EMBL/GenBank/DDBJ whole genome shotgun (WGS) entry which is preliminary data.</text>
</comment>
<protein>
    <submittedName>
        <fullName evidence="1">Uncharacterized protein</fullName>
    </submittedName>
</protein>
<sequence length="515" mass="59890">MVEYQANTHQVFRLRSSTSVNHRNTEIKTADGTLLIPKNTGQRKSYFGKSTECKAEVKALVTWNDDENKFMVRVTGYSTHHNHRVAQAVYDNHPSVRRVEEPVLLAFVDVMQSSGSKPKKIMQFLQEKTDKNVTLRDIHNIVARMWEGRRGNTTVEERLESLLYTLGTEWVSGQYVQHSLMENEGAECLFDAINAFKFLILCHFHLKKYIRSEMAKTEYDGLTSFNFDQVDDAIDMMRMAATLDDYTKYLKYTYYLLDNVQYQLPDPNHPFLKYFIKNWDQQKERWALLETSRGHIKEILKPEMTVDEGVDTLMFLQASAEMEYSKRITDVGYMRYQGADKELDLLSREVSTHAYRMIQKQYLQAKDRTTHYEMNEVTSNMFILSTRSGKKSYHVDTSKYRCSPRWKLSSKLNQPAEEEDAPSNEPAHKSFQVRDPMMIARKHLILNGTTKFKTACRRATHIADIMSRDGTFVFNEMMAALDKFEDIIKDGVAHWLAAKVSGLIHCQAHSYLFPT</sequence>
<dbReference type="PANTHER" id="PTHR31569">
    <property type="entry name" value="SWIM-TYPE DOMAIN-CONTAINING PROTEIN"/>
    <property type="match status" value="1"/>
</dbReference>
<evidence type="ECO:0000313" key="2">
    <source>
        <dbReference type="Proteomes" id="UP000198211"/>
    </source>
</evidence>
<dbReference type="OrthoDB" id="121244at2759"/>
<keyword evidence="2" id="KW-1185">Reference proteome</keyword>
<dbReference type="AlphaFoldDB" id="A0A225V3A1"/>
<gene>
    <name evidence="1" type="ORF">PHMEG_00029567</name>
</gene>
<dbReference type="STRING" id="4795.A0A225V3A1"/>
<dbReference type="PANTHER" id="PTHR31569:SF4">
    <property type="entry name" value="SWIM-TYPE DOMAIN-CONTAINING PROTEIN"/>
    <property type="match status" value="1"/>
</dbReference>
<dbReference type="InterPro" id="IPR052579">
    <property type="entry name" value="Zinc_finger_SWIM"/>
</dbReference>
<accession>A0A225V3A1</accession>
<feature type="non-terminal residue" evidence="1">
    <location>
        <position position="1"/>
    </location>
</feature>
<dbReference type="EMBL" id="NBNE01008494">
    <property type="protein sequence ID" value="OWY99428.1"/>
    <property type="molecule type" value="Genomic_DNA"/>
</dbReference>
<proteinExistence type="predicted"/>
<name>A0A225V3A1_9STRA</name>
<reference evidence="2" key="1">
    <citation type="submission" date="2017-03" db="EMBL/GenBank/DDBJ databases">
        <title>Phytopthora megakarya and P. palmivora, two closely related causual agents of cacao black pod achieved similar genome size and gene model numbers by different mechanisms.</title>
        <authorList>
            <person name="Ali S."/>
            <person name="Shao J."/>
            <person name="Larry D.J."/>
            <person name="Kronmiller B."/>
            <person name="Shen D."/>
            <person name="Strem M.D."/>
            <person name="Melnick R.L."/>
            <person name="Guiltinan M.J."/>
            <person name="Tyler B.M."/>
            <person name="Meinhardt L.W."/>
            <person name="Bailey B.A."/>
        </authorList>
    </citation>
    <scope>NUCLEOTIDE SEQUENCE [LARGE SCALE GENOMIC DNA]</scope>
    <source>
        <strain evidence="2">zdho120</strain>
    </source>
</reference>